<feature type="domain" description="Putative metallopeptidase" evidence="3">
    <location>
        <begin position="26"/>
        <end position="304"/>
    </location>
</feature>
<keyword evidence="5" id="KW-1185">Reference proteome</keyword>
<feature type="domain" description="VWA-like" evidence="2">
    <location>
        <begin position="320"/>
        <end position="433"/>
    </location>
</feature>
<dbReference type="AlphaFoldDB" id="A0A5C5ZPZ7"/>
<dbReference type="InterPro" id="IPR025154">
    <property type="entry name" value="Put_metallopeptidase_dom"/>
</dbReference>
<proteinExistence type="predicted"/>
<evidence type="ECO:0000313" key="5">
    <source>
        <dbReference type="Proteomes" id="UP000316213"/>
    </source>
</evidence>
<dbReference type="InterPro" id="IPR036465">
    <property type="entry name" value="vWFA_dom_sf"/>
</dbReference>
<evidence type="ECO:0000256" key="1">
    <source>
        <dbReference type="SAM" id="MobiDB-lite"/>
    </source>
</evidence>
<dbReference type="InterPro" id="IPR018698">
    <property type="entry name" value="VWA-like_dom"/>
</dbReference>
<reference evidence="4 5" key="1">
    <citation type="submission" date="2019-02" db="EMBL/GenBank/DDBJ databases">
        <title>Deep-cultivation of Planctomycetes and their phenomic and genomic characterization uncovers novel biology.</title>
        <authorList>
            <person name="Wiegand S."/>
            <person name="Jogler M."/>
            <person name="Boedeker C."/>
            <person name="Pinto D."/>
            <person name="Vollmers J."/>
            <person name="Rivas-Marin E."/>
            <person name="Kohn T."/>
            <person name="Peeters S.H."/>
            <person name="Heuer A."/>
            <person name="Rast P."/>
            <person name="Oberbeckmann S."/>
            <person name="Bunk B."/>
            <person name="Jeske O."/>
            <person name="Meyerdierks A."/>
            <person name="Storesund J.E."/>
            <person name="Kallscheuer N."/>
            <person name="Luecker S."/>
            <person name="Lage O.M."/>
            <person name="Pohl T."/>
            <person name="Merkel B.J."/>
            <person name="Hornburger P."/>
            <person name="Mueller R.-W."/>
            <person name="Bruemmer F."/>
            <person name="Labrenz M."/>
            <person name="Spormann A.M."/>
            <person name="Op Den Camp H."/>
            <person name="Overmann J."/>
            <person name="Amann R."/>
            <person name="Jetten M.S.M."/>
            <person name="Mascher T."/>
            <person name="Medema M.H."/>
            <person name="Devos D.P."/>
            <person name="Kaster A.-K."/>
            <person name="Ovreas L."/>
            <person name="Rohde M."/>
            <person name="Galperin M.Y."/>
            <person name="Jogler C."/>
        </authorList>
    </citation>
    <scope>NUCLEOTIDE SEQUENCE [LARGE SCALE GENOMIC DNA]</scope>
    <source>
        <strain evidence="4 5">Pla100</strain>
    </source>
</reference>
<dbReference type="CDD" id="cd00198">
    <property type="entry name" value="vWFA"/>
    <property type="match status" value="1"/>
</dbReference>
<dbReference type="Pfam" id="PF13203">
    <property type="entry name" value="DUF2201_N"/>
    <property type="match status" value="1"/>
</dbReference>
<organism evidence="4 5">
    <name type="scientific">Neorhodopirellula pilleata</name>
    <dbReference type="NCBI Taxonomy" id="2714738"/>
    <lineage>
        <taxon>Bacteria</taxon>
        <taxon>Pseudomonadati</taxon>
        <taxon>Planctomycetota</taxon>
        <taxon>Planctomycetia</taxon>
        <taxon>Pirellulales</taxon>
        <taxon>Pirellulaceae</taxon>
        <taxon>Neorhodopirellula</taxon>
    </lineage>
</organism>
<dbReference type="EMBL" id="SJPM01000019">
    <property type="protein sequence ID" value="TWT89310.1"/>
    <property type="molecule type" value="Genomic_DNA"/>
</dbReference>
<evidence type="ECO:0000259" key="3">
    <source>
        <dbReference type="Pfam" id="PF13203"/>
    </source>
</evidence>
<protein>
    <submittedName>
        <fullName evidence="4">Uncharacterized protein</fullName>
    </submittedName>
</protein>
<gene>
    <name evidence="4" type="ORF">Pla100_56270</name>
</gene>
<sequence>MSRVDPRQRITRVIEGWFLSEPLLFAAWTMHEIASQPQIATIRVGRGRIEYNPDFIASLTNESLRQVLTFETMRILLGHPYSRRQDDAALSYAASNLTVQECLRTKLPISRARDVLGGPEHDDQYFEYYYRELLERKQQDDPPPKDASRDQDDSQQDESGRDDTQQNDEPRSQQDTQGERESDKRTNEPTGDESDGAESSDQPNSSQTPGPRSADLESYADAGSVGLENTQAWDADDLAQEEISIAIQEASQGDRWGTLGGFAKEQLRATLRPPLDYRGVLRQFRQSVLSVDRRLTRMKPSRRYGFAQMGSRYDFTTSLLFAVDVSGSMSHEVLQMGFSIINRFFQYGVRSIDVVSFDTRVISPPMTLRRAIEHIEVTGRGGTNFQCIIDLIDGRGEYKPSTNYDGLIVFTDGQAPIPKSPTNRRVKILWLFHSEAVYDRSAEGLSKLGATAFVQPTRSSRRLNR</sequence>
<dbReference type="Proteomes" id="UP000316213">
    <property type="component" value="Unassembled WGS sequence"/>
</dbReference>
<evidence type="ECO:0000259" key="2">
    <source>
        <dbReference type="Pfam" id="PF09967"/>
    </source>
</evidence>
<dbReference type="PANTHER" id="PTHR38730:SF1">
    <property type="entry name" value="SLL7028 PROTEIN"/>
    <property type="match status" value="1"/>
</dbReference>
<feature type="region of interest" description="Disordered" evidence="1">
    <location>
        <begin position="136"/>
        <end position="217"/>
    </location>
</feature>
<comment type="caution">
    <text evidence="4">The sequence shown here is derived from an EMBL/GenBank/DDBJ whole genome shotgun (WGS) entry which is preliminary data.</text>
</comment>
<feature type="compositionally biased region" description="Basic and acidic residues" evidence="1">
    <location>
        <begin position="136"/>
        <end position="187"/>
    </location>
</feature>
<dbReference type="RefSeq" id="WP_231603676.1">
    <property type="nucleotide sequence ID" value="NZ_SJPM01000019.1"/>
</dbReference>
<dbReference type="PANTHER" id="PTHR38730">
    <property type="entry name" value="SLL7028 PROTEIN"/>
    <property type="match status" value="1"/>
</dbReference>
<dbReference type="Pfam" id="PF09967">
    <property type="entry name" value="DUF2201"/>
    <property type="match status" value="1"/>
</dbReference>
<feature type="compositionally biased region" description="Polar residues" evidence="1">
    <location>
        <begin position="199"/>
        <end position="210"/>
    </location>
</feature>
<accession>A0A5C5ZPZ7</accession>
<evidence type="ECO:0000313" key="4">
    <source>
        <dbReference type="EMBL" id="TWT89310.1"/>
    </source>
</evidence>
<name>A0A5C5ZPZ7_9BACT</name>
<dbReference type="SUPFAM" id="SSF53300">
    <property type="entry name" value="vWA-like"/>
    <property type="match status" value="1"/>
</dbReference>